<proteinExistence type="predicted"/>
<gene>
    <name evidence="1" type="ORF">AOQ71_04690</name>
</gene>
<dbReference type="STRING" id="989370.AOQ71_04690"/>
<keyword evidence="2" id="KW-1185">Reference proteome</keyword>
<dbReference type="OrthoDB" id="9815126at2"/>
<dbReference type="RefSeq" id="WP_057742528.1">
    <property type="nucleotide sequence ID" value="NZ_LJYG01000023.1"/>
</dbReference>
<organism evidence="1 2">
    <name type="scientific">Bradyrhizobium manausense</name>
    <dbReference type="NCBI Taxonomy" id="989370"/>
    <lineage>
        <taxon>Bacteria</taxon>
        <taxon>Pseudomonadati</taxon>
        <taxon>Pseudomonadota</taxon>
        <taxon>Alphaproteobacteria</taxon>
        <taxon>Hyphomicrobiales</taxon>
        <taxon>Nitrobacteraceae</taxon>
        <taxon>Bradyrhizobium</taxon>
    </lineage>
</organism>
<dbReference type="Proteomes" id="UP000051936">
    <property type="component" value="Unassembled WGS sequence"/>
</dbReference>
<reference evidence="1 2" key="1">
    <citation type="submission" date="2015-09" db="EMBL/GenBank/DDBJ databases">
        <title>Draft Genome Sequence of Bradyrhizobium manausense Strain BR 3351T, a Novel Symbiotic Nitrogen-Fixing Alphaproteobacterium Isolated from Brazilian Amazon Rain Forest.</title>
        <authorList>
            <person name="De Araujo J.L."/>
            <person name="Zilli J.E."/>
        </authorList>
    </citation>
    <scope>NUCLEOTIDE SEQUENCE [LARGE SCALE GENOMIC DNA]</scope>
    <source>
        <strain evidence="1 2">BR3351</strain>
    </source>
</reference>
<dbReference type="EMBL" id="LJYG01000023">
    <property type="protein sequence ID" value="KRQ16738.1"/>
    <property type="molecule type" value="Genomic_DNA"/>
</dbReference>
<sequence length="69" mass="7654">MVTIAGRSRTISVRGVGADEDSTTQYALQVRFRGDFAKQCDYPLDKIGRMPATRNCGLPDIVMLNVYLT</sequence>
<evidence type="ECO:0000313" key="1">
    <source>
        <dbReference type="EMBL" id="KRQ16738.1"/>
    </source>
</evidence>
<protein>
    <submittedName>
        <fullName evidence="1">Uncharacterized protein</fullName>
    </submittedName>
</protein>
<dbReference type="AlphaFoldDB" id="A0A0R3EAR1"/>
<accession>A0A0R3EAR1</accession>
<evidence type="ECO:0000313" key="2">
    <source>
        <dbReference type="Proteomes" id="UP000051936"/>
    </source>
</evidence>
<comment type="caution">
    <text evidence="1">The sequence shown here is derived from an EMBL/GenBank/DDBJ whole genome shotgun (WGS) entry which is preliminary data.</text>
</comment>
<name>A0A0R3EAR1_9BRAD</name>